<dbReference type="Proteomes" id="UP000015480">
    <property type="component" value="Chromosome"/>
</dbReference>
<dbReference type="RefSeq" id="WP_020949163.1">
    <property type="nucleotide sequence ID" value="NC_022041.1"/>
</dbReference>
<dbReference type="OrthoDB" id="7864447at2"/>
<dbReference type="KEGG" id="pami:JCM7686_0414"/>
<evidence type="ECO:0000313" key="2">
    <source>
        <dbReference type="EMBL" id="AGT07523.1"/>
    </source>
</evidence>
<accession>S5Y870</accession>
<gene>
    <name evidence="2" type="ORF">JCM7686_0414</name>
</gene>
<protein>
    <submittedName>
        <fullName evidence="2">Uncharacterized protein</fullName>
    </submittedName>
</protein>
<keyword evidence="1" id="KW-0472">Membrane</keyword>
<name>S5Y870_PARAH</name>
<evidence type="ECO:0000313" key="3">
    <source>
        <dbReference type="Proteomes" id="UP000015480"/>
    </source>
</evidence>
<keyword evidence="3" id="KW-1185">Reference proteome</keyword>
<feature type="transmembrane region" description="Helical" evidence="1">
    <location>
        <begin position="32"/>
        <end position="50"/>
    </location>
</feature>
<sequence>MAVPAFAVIAALLVFIAFRLRAGRAAWVPLAFLAILSFLAVELFTSFHLLQIVEPSRAFDLFILAKWVVPLFCLVLAFSGLRGWLWLRRNGVAQSW</sequence>
<evidence type="ECO:0000256" key="1">
    <source>
        <dbReference type="SAM" id="Phobius"/>
    </source>
</evidence>
<dbReference type="HOGENOM" id="CLU_2357153_0_0_5"/>
<organism evidence="2 3">
    <name type="scientific">Paracoccus aminophilus JCM 7686</name>
    <dbReference type="NCBI Taxonomy" id="1367847"/>
    <lineage>
        <taxon>Bacteria</taxon>
        <taxon>Pseudomonadati</taxon>
        <taxon>Pseudomonadota</taxon>
        <taxon>Alphaproteobacteria</taxon>
        <taxon>Rhodobacterales</taxon>
        <taxon>Paracoccaceae</taxon>
        <taxon>Paracoccus</taxon>
    </lineage>
</organism>
<proteinExistence type="predicted"/>
<dbReference type="AlphaFoldDB" id="S5Y870"/>
<keyword evidence="1" id="KW-1133">Transmembrane helix</keyword>
<reference evidence="2 3" key="1">
    <citation type="journal article" date="2014" name="BMC Genomics">
        <title>Architecture and functions of a multipartite genome of the methylotrophic bacterium Paracoccus aminophilus JCM 7686, containing primary and secondary chromids.</title>
        <authorList>
            <person name="Dziewit L."/>
            <person name="Czarnecki J."/>
            <person name="Wibberg D."/>
            <person name="Radlinska M."/>
            <person name="Mrozek P."/>
            <person name="Szymczak M."/>
            <person name="Schluter A."/>
            <person name="Puhler A."/>
            <person name="Bartosik D."/>
        </authorList>
    </citation>
    <scope>NUCLEOTIDE SEQUENCE [LARGE SCALE GENOMIC DNA]</scope>
    <source>
        <strain evidence="2">JCM 7686</strain>
    </source>
</reference>
<feature type="transmembrane region" description="Helical" evidence="1">
    <location>
        <begin position="62"/>
        <end position="87"/>
    </location>
</feature>
<dbReference type="PATRIC" id="fig|1367847.3.peg.356"/>
<dbReference type="EMBL" id="CP006650">
    <property type="protein sequence ID" value="AGT07523.1"/>
    <property type="molecule type" value="Genomic_DNA"/>
</dbReference>
<keyword evidence="1" id="KW-0812">Transmembrane</keyword>